<dbReference type="GO" id="GO:0000981">
    <property type="term" value="F:DNA-binding transcription factor activity, RNA polymerase II-specific"/>
    <property type="evidence" value="ECO:0007669"/>
    <property type="project" value="InterPro"/>
</dbReference>
<dbReference type="OMA" id="FIQQECL"/>
<keyword evidence="4" id="KW-0804">Transcription</keyword>
<dbReference type="CDD" id="cd00067">
    <property type="entry name" value="GAL4"/>
    <property type="match status" value="1"/>
</dbReference>
<dbReference type="InterPro" id="IPR001138">
    <property type="entry name" value="Zn2Cys6_DnaBD"/>
</dbReference>
<dbReference type="RefSeq" id="XP_013949750.1">
    <property type="nucleotide sequence ID" value="XM_014094275.1"/>
</dbReference>
<dbReference type="PANTHER" id="PTHR47338:SF7">
    <property type="entry name" value="ZN(II)2CYS6 TRANSCRIPTION FACTOR (EUROFUNG)"/>
    <property type="match status" value="1"/>
</dbReference>
<evidence type="ECO:0000256" key="4">
    <source>
        <dbReference type="ARBA" id="ARBA00023163"/>
    </source>
</evidence>
<dbReference type="CDD" id="cd12148">
    <property type="entry name" value="fungal_TF_MHR"/>
    <property type="match status" value="1"/>
</dbReference>
<feature type="region of interest" description="Disordered" evidence="6">
    <location>
        <begin position="717"/>
        <end position="740"/>
    </location>
</feature>
<comment type="subcellular location">
    <subcellularLocation>
        <location evidence="1">Nucleus</location>
    </subcellularLocation>
</comment>
<dbReference type="GO" id="GO:0005634">
    <property type="term" value="C:nucleus"/>
    <property type="evidence" value="ECO:0007669"/>
    <property type="project" value="UniProtKB-SubCell"/>
</dbReference>
<dbReference type="OrthoDB" id="4685598at2759"/>
<evidence type="ECO:0000256" key="6">
    <source>
        <dbReference type="SAM" id="MobiDB-lite"/>
    </source>
</evidence>
<sequence>MKGFLSALHIAVLTFICTVTALDGSACFVICYLPAVEQQCPGASSECVCTNEEFILLLNMCIQRTCQESLFEAEDIHANMFARTNEEVSLLTRSNVPETLETDHAATVLDWSSPAASLHLLALPKKKESLEQHLRTAILKQCSGDLPKCKRCEAANLVCEYTPTRRRFTNVRFNSPKAEDQAPSTLQPLKLEENAAISPTSSTSTGIPSYILETSNLQAEDMLLRKDIILTHLDAYFDFLYMMPSLGFLHPEVTYRDVQENRFPPAQAAAVCSVTSFFVNPGPAGREFARKCSQQVEIHIYRNIYKFSESALFLFALNILFNILDGSHAKVWQCFGVASRLMIGLQLNWDVTSHHSTFIQQECLRRIAWQLFSLDRLLAGGYEEYISCRAENMKIRLPCNEAAFRENRPVVAERLHDRPSRCSPALGLHGIQILLVDLRHRIQVATKKLAMPSGSTMAALEPSKVMEDIAALQSELTRFHVSIHDELRLTDQSMSRYAASDQWRGYCFFHTHMAVSHIDLYRFSLPGPRSQASIEILRKLPPDFIGRCQKQAVAHAMSLARFLDAIKIETDRMPNPGTPKLVGDYSVAHMSTQCIRVLLIALQYNLYENLCDTTAPVWRGAETNEAQIKSLIDTIMEITEAWAEIFDMAKQAHDCNKAMVEEFYKNGRILDRGNAAMNTGQEPAEDKFLFGSDVFIERMSIPDMKDEQRSRAANMPVSDWWMGPSTTQQASSKSSSPLVMSYPTPESGYDGDHGPPGVPLFLAQARNVSMGVNDIYDAETAVGMQSADMLAMVSNNYQMMQTDVLNGHSGMPMLRIDDAIPNQAMYRQQDVPPAQPQHFIPSQQGMMMNGYMPPPYPGSHTSTPPYPQQNHFG</sequence>
<reference evidence="9 10" key="1">
    <citation type="journal article" date="2011" name="Genome Biol.">
        <title>Comparative genome sequence analysis underscores mycoparasitism as the ancestral life style of Trichoderma.</title>
        <authorList>
            <person name="Kubicek C.P."/>
            <person name="Herrera-Estrella A."/>
            <person name="Seidl-Seiboth V."/>
            <person name="Martinez D.A."/>
            <person name="Druzhinina I.S."/>
            <person name="Thon M."/>
            <person name="Zeilinger S."/>
            <person name="Casas-Flores S."/>
            <person name="Horwitz B.A."/>
            <person name="Mukherjee P.K."/>
            <person name="Mukherjee M."/>
            <person name="Kredics L."/>
            <person name="Alcaraz L.D."/>
            <person name="Aerts A."/>
            <person name="Antal Z."/>
            <person name="Atanasova L."/>
            <person name="Cervantes-Badillo M.G."/>
            <person name="Challacombe J."/>
            <person name="Chertkov O."/>
            <person name="McCluskey K."/>
            <person name="Coulpier F."/>
            <person name="Deshpande N."/>
            <person name="von Doehren H."/>
            <person name="Ebbole D.J."/>
            <person name="Esquivel-Naranjo E.U."/>
            <person name="Fekete E."/>
            <person name="Flipphi M."/>
            <person name="Glaser F."/>
            <person name="Gomez-Rodriguez E.Y."/>
            <person name="Gruber S."/>
            <person name="Han C."/>
            <person name="Henrissat B."/>
            <person name="Hermosa R."/>
            <person name="Hernandez-Onate M."/>
            <person name="Karaffa L."/>
            <person name="Kosti I."/>
            <person name="Le Crom S."/>
            <person name="Lindquist E."/>
            <person name="Lucas S."/>
            <person name="Luebeck M."/>
            <person name="Luebeck P.S."/>
            <person name="Margeot A."/>
            <person name="Metz B."/>
            <person name="Misra M."/>
            <person name="Nevalainen H."/>
            <person name="Omann M."/>
            <person name="Packer N."/>
            <person name="Perrone G."/>
            <person name="Uresti-Rivera E.E."/>
            <person name="Salamov A."/>
            <person name="Schmoll M."/>
            <person name="Seiboth B."/>
            <person name="Shapiro H."/>
            <person name="Sukno S."/>
            <person name="Tamayo-Ramos J.A."/>
            <person name="Tisch D."/>
            <person name="Wiest A."/>
            <person name="Wilkinson H.H."/>
            <person name="Zhang M."/>
            <person name="Coutinho P.M."/>
            <person name="Kenerley C.M."/>
            <person name="Monte E."/>
            <person name="Baker S.E."/>
            <person name="Grigoriev I.V."/>
        </authorList>
    </citation>
    <scope>NUCLEOTIDE SEQUENCE [LARGE SCALE GENOMIC DNA]</scope>
    <source>
        <strain evidence="10">Gv29-8 / FGSC 10586</strain>
    </source>
</reference>
<dbReference type="GeneID" id="25792497"/>
<feature type="compositionally biased region" description="Low complexity" evidence="6">
    <location>
        <begin position="725"/>
        <end position="736"/>
    </location>
</feature>
<gene>
    <name evidence="9" type="ORF">TRIVIDRAFT_232653</name>
</gene>
<evidence type="ECO:0000313" key="9">
    <source>
        <dbReference type="EMBL" id="EHK15552.1"/>
    </source>
</evidence>
<dbReference type="eggNOG" id="ENOG502SR2Z">
    <property type="taxonomic scope" value="Eukaryota"/>
</dbReference>
<feature type="signal peptide" evidence="7">
    <location>
        <begin position="1"/>
        <end position="21"/>
    </location>
</feature>
<keyword evidence="10" id="KW-1185">Reference proteome</keyword>
<organism evidence="9 10">
    <name type="scientific">Hypocrea virens (strain Gv29-8 / FGSC 10586)</name>
    <name type="common">Gliocladium virens</name>
    <name type="synonym">Trichoderma virens</name>
    <dbReference type="NCBI Taxonomy" id="413071"/>
    <lineage>
        <taxon>Eukaryota</taxon>
        <taxon>Fungi</taxon>
        <taxon>Dikarya</taxon>
        <taxon>Ascomycota</taxon>
        <taxon>Pezizomycotina</taxon>
        <taxon>Sordariomycetes</taxon>
        <taxon>Hypocreomycetidae</taxon>
        <taxon>Hypocreales</taxon>
        <taxon>Hypocreaceae</taxon>
        <taxon>Trichoderma</taxon>
    </lineage>
</organism>
<dbReference type="Proteomes" id="UP000007115">
    <property type="component" value="Unassembled WGS sequence"/>
</dbReference>
<name>G9NCY2_HYPVG</name>
<feature type="chain" id="PRO_5003524170" description="Xylanolytic transcriptional activator regulatory domain-containing protein" evidence="7">
    <location>
        <begin position="22"/>
        <end position="873"/>
    </location>
</feature>
<dbReference type="EMBL" id="ABDF02000092">
    <property type="protein sequence ID" value="EHK15552.1"/>
    <property type="molecule type" value="Genomic_DNA"/>
</dbReference>
<evidence type="ECO:0000256" key="7">
    <source>
        <dbReference type="SAM" id="SignalP"/>
    </source>
</evidence>
<dbReference type="InterPro" id="IPR050815">
    <property type="entry name" value="TF_fung"/>
</dbReference>
<evidence type="ECO:0000256" key="3">
    <source>
        <dbReference type="ARBA" id="ARBA00023015"/>
    </source>
</evidence>
<evidence type="ECO:0000259" key="8">
    <source>
        <dbReference type="Pfam" id="PF04082"/>
    </source>
</evidence>
<evidence type="ECO:0000256" key="5">
    <source>
        <dbReference type="ARBA" id="ARBA00023242"/>
    </source>
</evidence>
<evidence type="ECO:0000313" key="10">
    <source>
        <dbReference type="Proteomes" id="UP000007115"/>
    </source>
</evidence>
<comment type="caution">
    <text evidence="9">The sequence shown here is derived from an EMBL/GenBank/DDBJ whole genome shotgun (WGS) entry which is preliminary data.</text>
</comment>
<dbReference type="InterPro" id="IPR007219">
    <property type="entry name" value="XnlR_reg_dom"/>
</dbReference>
<protein>
    <recommendedName>
        <fullName evidence="8">Xylanolytic transcriptional activator regulatory domain-containing protein</fullName>
    </recommendedName>
</protein>
<dbReference type="GO" id="GO:0003677">
    <property type="term" value="F:DNA binding"/>
    <property type="evidence" value="ECO:0007669"/>
    <property type="project" value="InterPro"/>
</dbReference>
<dbReference type="PANTHER" id="PTHR47338">
    <property type="entry name" value="ZN(II)2CYS6 TRANSCRIPTION FACTOR (EUROFUNG)-RELATED"/>
    <property type="match status" value="1"/>
</dbReference>
<keyword evidence="7" id="KW-0732">Signal</keyword>
<dbReference type="HOGENOM" id="CLU_014949_0_0_1"/>
<dbReference type="VEuPathDB" id="FungiDB:TRIVIDRAFT_232653"/>
<feature type="compositionally biased region" description="Polar residues" evidence="6">
    <location>
        <begin position="859"/>
        <end position="873"/>
    </location>
</feature>
<proteinExistence type="predicted"/>
<dbReference type="GO" id="GO:0008270">
    <property type="term" value="F:zinc ion binding"/>
    <property type="evidence" value="ECO:0007669"/>
    <property type="project" value="InterPro"/>
</dbReference>
<dbReference type="STRING" id="413071.G9NCY2"/>
<dbReference type="AlphaFoldDB" id="G9NCY2"/>
<dbReference type="GO" id="GO:0006351">
    <property type="term" value="P:DNA-templated transcription"/>
    <property type="evidence" value="ECO:0007669"/>
    <property type="project" value="InterPro"/>
</dbReference>
<dbReference type="InParanoid" id="G9NCY2"/>
<dbReference type="Pfam" id="PF04082">
    <property type="entry name" value="Fungal_trans"/>
    <property type="match status" value="1"/>
</dbReference>
<keyword evidence="3" id="KW-0805">Transcription regulation</keyword>
<accession>G9NCY2</accession>
<keyword evidence="2" id="KW-0479">Metal-binding</keyword>
<evidence type="ECO:0000256" key="2">
    <source>
        <dbReference type="ARBA" id="ARBA00022723"/>
    </source>
</evidence>
<keyword evidence="5" id="KW-0539">Nucleus</keyword>
<evidence type="ECO:0000256" key="1">
    <source>
        <dbReference type="ARBA" id="ARBA00004123"/>
    </source>
</evidence>
<feature type="region of interest" description="Disordered" evidence="6">
    <location>
        <begin position="853"/>
        <end position="873"/>
    </location>
</feature>
<feature type="domain" description="Xylanolytic transcriptional activator regulatory" evidence="8">
    <location>
        <begin position="233"/>
        <end position="429"/>
    </location>
</feature>